<dbReference type="InterPro" id="IPR000086">
    <property type="entry name" value="NUDIX_hydrolase_dom"/>
</dbReference>
<dbReference type="RefSeq" id="WP_284588678.1">
    <property type="nucleotide sequence ID" value="NZ_JASNUC010000001.1"/>
</dbReference>
<accession>A0AAP4BNA6</accession>
<dbReference type="EMBL" id="JASNVH010000001">
    <property type="protein sequence ID" value="MDK4306048.1"/>
    <property type="molecule type" value="Genomic_DNA"/>
</dbReference>
<dbReference type="CDD" id="cd03426">
    <property type="entry name" value="NUDIX_CoAse_Nudt7"/>
    <property type="match status" value="1"/>
</dbReference>
<dbReference type="PANTHER" id="PTHR12992">
    <property type="entry name" value="NUDIX HYDROLASE"/>
    <property type="match status" value="1"/>
</dbReference>
<evidence type="ECO:0000313" key="9">
    <source>
        <dbReference type="Proteomes" id="UP001224412"/>
    </source>
</evidence>
<evidence type="ECO:0000256" key="2">
    <source>
        <dbReference type="ARBA" id="ARBA00001946"/>
    </source>
</evidence>
<reference evidence="8" key="1">
    <citation type="submission" date="2023-05" db="EMBL/GenBank/DDBJ databases">
        <title>Metabolic capabilities are highly conserved among human nasal-associated Corynebacterium species in pangenomic analyses.</title>
        <authorList>
            <person name="Tran T.H."/>
            <person name="Roberts A.Q."/>
            <person name="Escapa I.F."/>
            <person name="Gao W."/>
            <person name="Conlan S."/>
            <person name="Kong H."/>
            <person name="Segre J.A."/>
            <person name="Kelly M.S."/>
            <person name="Lemon K.P."/>
        </authorList>
    </citation>
    <scope>NUCLEOTIDE SEQUENCE</scope>
    <source>
        <strain evidence="8">KPL2773</strain>
    </source>
</reference>
<evidence type="ECO:0000256" key="6">
    <source>
        <dbReference type="ARBA" id="ARBA00023211"/>
    </source>
</evidence>
<dbReference type="Pfam" id="PF00293">
    <property type="entry name" value="NUDIX"/>
    <property type="match status" value="1"/>
</dbReference>
<evidence type="ECO:0000256" key="4">
    <source>
        <dbReference type="ARBA" id="ARBA00022801"/>
    </source>
</evidence>
<evidence type="ECO:0000259" key="7">
    <source>
        <dbReference type="PROSITE" id="PS51462"/>
    </source>
</evidence>
<organism evidence="8 9">
    <name type="scientific">Corynebacterium pseudodiphtheriticum</name>
    <dbReference type="NCBI Taxonomy" id="37637"/>
    <lineage>
        <taxon>Bacteria</taxon>
        <taxon>Bacillati</taxon>
        <taxon>Actinomycetota</taxon>
        <taxon>Actinomycetes</taxon>
        <taxon>Mycobacteriales</taxon>
        <taxon>Corynebacteriaceae</taxon>
        <taxon>Corynebacterium</taxon>
    </lineage>
</organism>
<dbReference type="GO" id="GO:0035539">
    <property type="term" value="F:8-oxo-7,8-dihydrodeoxyguanosine triphosphate pyrophosphatase activity"/>
    <property type="evidence" value="ECO:0007669"/>
    <property type="project" value="UniProtKB-EC"/>
</dbReference>
<evidence type="ECO:0000256" key="5">
    <source>
        <dbReference type="ARBA" id="ARBA00022842"/>
    </source>
</evidence>
<keyword evidence="5" id="KW-0460">Magnesium</keyword>
<sequence>MIANSDHPGCNIAVQPEQAPQWLGKLAGLHEDSLQKYLPNRSAEEFNLPKPKTIKKAAVLMLFGGSQAPAGDGGAPDDATVLLTHRHPGMRSHSGQIAFPGGRIDNTDLSPVDTALREAWEETGLNRNNVTPLKQFNELAIPVTGNQVHPVLSYWDKPSEVAVTSPEEADDVFTVHVGELLTPENRFVIGHGNWVSPAFRVRDYVIWGFTAGLLNAVFHYSGWGRDWNKTDVFDLRESLAKSRNNEALR</sequence>
<dbReference type="EC" id="3.6.1.55" evidence="8"/>
<dbReference type="SUPFAM" id="SSF55811">
    <property type="entry name" value="Nudix"/>
    <property type="match status" value="1"/>
</dbReference>
<proteinExistence type="predicted"/>
<feature type="domain" description="Nudix hydrolase" evidence="7">
    <location>
        <begin position="53"/>
        <end position="201"/>
    </location>
</feature>
<dbReference type="Proteomes" id="UP001224412">
    <property type="component" value="Unassembled WGS sequence"/>
</dbReference>
<dbReference type="AlphaFoldDB" id="A0AAP4BNA6"/>
<dbReference type="PANTHER" id="PTHR12992:SF11">
    <property type="entry name" value="MITOCHONDRIAL COENZYME A DIPHOSPHATASE NUDT8"/>
    <property type="match status" value="1"/>
</dbReference>
<evidence type="ECO:0000256" key="3">
    <source>
        <dbReference type="ARBA" id="ARBA00022723"/>
    </source>
</evidence>
<dbReference type="GO" id="GO:0046872">
    <property type="term" value="F:metal ion binding"/>
    <property type="evidence" value="ECO:0007669"/>
    <property type="project" value="UniProtKB-KW"/>
</dbReference>
<keyword evidence="4 8" id="KW-0378">Hydrolase</keyword>
<dbReference type="Gene3D" id="3.90.79.10">
    <property type="entry name" value="Nucleoside Triphosphate Pyrophosphohydrolase"/>
    <property type="match status" value="1"/>
</dbReference>
<dbReference type="GO" id="GO:0010945">
    <property type="term" value="F:coenzyme A diphosphatase activity"/>
    <property type="evidence" value="ECO:0007669"/>
    <property type="project" value="InterPro"/>
</dbReference>
<evidence type="ECO:0000313" key="8">
    <source>
        <dbReference type="EMBL" id="MDK4306048.1"/>
    </source>
</evidence>
<dbReference type="InterPro" id="IPR045121">
    <property type="entry name" value="CoAse"/>
</dbReference>
<gene>
    <name evidence="8" type="ORF">QPX42_00515</name>
</gene>
<keyword evidence="6" id="KW-0464">Manganese</keyword>
<dbReference type="PROSITE" id="PS51462">
    <property type="entry name" value="NUDIX"/>
    <property type="match status" value="1"/>
</dbReference>
<evidence type="ECO:0000256" key="1">
    <source>
        <dbReference type="ARBA" id="ARBA00001936"/>
    </source>
</evidence>
<comment type="caution">
    <text evidence="8">The sequence shown here is derived from an EMBL/GenBank/DDBJ whole genome shotgun (WGS) entry which is preliminary data.</text>
</comment>
<keyword evidence="3" id="KW-0479">Metal-binding</keyword>
<protein>
    <submittedName>
        <fullName evidence="8">CoA pyrophosphatase</fullName>
        <ecNumber evidence="8">3.6.1.55</ecNumber>
    </submittedName>
</protein>
<comment type="cofactor">
    <cofactor evidence="1">
        <name>Mn(2+)</name>
        <dbReference type="ChEBI" id="CHEBI:29035"/>
    </cofactor>
</comment>
<comment type="cofactor">
    <cofactor evidence="2">
        <name>Mg(2+)</name>
        <dbReference type="ChEBI" id="CHEBI:18420"/>
    </cofactor>
</comment>
<dbReference type="InterPro" id="IPR015797">
    <property type="entry name" value="NUDIX_hydrolase-like_dom_sf"/>
</dbReference>
<name>A0AAP4BNA6_9CORY</name>